<evidence type="ECO:0000313" key="2">
    <source>
        <dbReference type="Proteomes" id="UP001342418"/>
    </source>
</evidence>
<dbReference type="InterPro" id="IPR036388">
    <property type="entry name" value="WH-like_DNA-bd_sf"/>
</dbReference>
<sequence length="360" mass="40496">MRNDTRERLDTLTRWLDERISQAEPGEHLPTVREMMRRFSTAQRMVERALKPHLAAGRLKARPGAGIVVCDPEAESDSQSWEGDLLVLYRISDSRLARNLLQEVEVRLKRKGISILQIGYSTEEQALSVLSKMGRFKTCLLQIHFEVLSIEFLAALRKHVESVVIDGVSATGIDADSIGTNWREALAMAYRTLNDKGHDRIAFLTSAHRARQIAMARREYLVLCESHGASGGRWLIELDKLPGSYQIADIRDALARHLDEDGNLPFTALVVWGVTEGFMLERALSELGVIDDLSVVLLGTIDFPSEHLKRFDVVGNSNHEKFAVFETILSDRIAMRERPPESHYFHISHASHGSILPPGD</sequence>
<dbReference type="Gene3D" id="1.10.10.10">
    <property type="entry name" value="Winged helix-like DNA-binding domain superfamily/Winged helix DNA-binding domain"/>
    <property type="match status" value="1"/>
</dbReference>
<gene>
    <name evidence="1" type="ORF">NTH_00375</name>
</gene>
<dbReference type="EMBL" id="CP030941">
    <property type="protein sequence ID" value="UUP15935.1"/>
    <property type="molecule type" value="Genomic_DNA"/>
</dbReference>
<organism evidence="1 2">
    <name type="scientific">Nitratireductor thuwali</name>
    <dbReference type="NCBI Taxonomy" id="2267699"/>
    <lineage>
        <taxon>Bacteria</taxon>
        <taxon>Pseudomonadati</taxon>
        <taxon>Pseudomonadota</taxon>
        <taxon>Alphaproteobacteria</taxon>
        <taxon>Hyphomicrobiales</taxon>
        <taxon>Phyllobacteriaceae</taxon>
        <taxon>Nitratireductor</taxon>
    </lineage>
</organism>
<dbReference type="InterPro" id="IPR036390">
    <property type="entry name" value="WH_DNA-bd_sf"/>
</dbReference>
<dbReference type="InterPro" id="IPR028082">
    <property type="entry name" value="Peripla_BP_I"/>
</dbReference>
<protein>
    <recommendedName>
        <fullName evidence="3">GntR family transcriptional regulator</fullName>
    </recommendedName>
</protein>
<evidence type="ECO:0000313" key="1">
    <source>
        <dbReference type="EMBL" id="UUP15935.1"/>
    </source>
</evidence>
<dbReference type="Gene3D" id="3.40.50.2300">
    <property type="match status" value="2"/>
</dbReference>
<name>A0ABY5MCZ4_9HYPH</name>
<dbReference type="SUPFAM" id="SSF53822">
    <property type="entry name" value="Periplasmic binding protein-like I"/>
    <property type="match status" value="1"/>
</dbReference>
<dbReference type="RefSeq" id="WP_338528402.1">
    <property type="nucleotide sequence ID" value="NZ_CP030941.1"/>
</dbReference>
<dbReference type="Proteomes" id="UP001342418">
    <property type="component" value="Chromosome"/>
</dbReference>
<evidence type="ECO:0008006" key="3">
    <source>
        <dbReference type="Google" id="ProtNLM"/>
    </source>
</evidence>
<proteinExistence type="predicted"/>
<dbReference type="SUPFAM" id="SSF46785">
    <property type="entry name" value="Winged helix' DNA-binding domain"/>
    <property type="match status" value="1"/>
</dbReference>
<accession>A0ABY5MCZ4</accession>
<reference evidence="1 2" key="1">
    <citation type="submission" date="2018-07" db="EMBL/GenBank/DDBJ databases">
        <title>Genome sequence of Nitratireductor thuwali#1536.</title>
        <authorList>
            <person name="Michoud G."/>
            <person name="Merlino G."/>
            <person name="Sefrji F.O."/>
            <person name="Daffonchio D."/>
        </authorList>
    </citation>
    <scope>NUCLEOTIDE SEQUENCE [LARGE SCALE GENOMIC DNA]</scope>
    <source>
        <strain evidence="2">Nit1536</strain>
    </source>
</reference>
<keyword evidence="2" id="KW-1185">Reference proteome</keyword>